<protein>
    <submittedName>
        <fullName evidence="17">Iron complex outermembrane receptor protein</fullName>
    </submittedName>
    <submittedName>
        <fullName evidence="16">TonB-dependent receptor</fullName>
    </submittedName>
</protein>
<dbReference type="PROSITE" id="PS52016">
    <property type="entry name" value="TONB_DEPENDENT_REC_3"/>
    <property type="match status" value="1"/>
</dbReference>
<dbReference type="EMBL" id="RBWX01000008">
    <property type="protein sequence ID" value="RKS88714.1"/>
    <property type="molecule type" value="Genomic_DNA"/>
</dbReference>
<dbReference type="GO" id="GO:0009279">
    <property type="term" value="C:cell outer membrane"/>
    <property type="evidence" value="ECO:0007669"/>
    <property type="project" value="UniProtKB-SubCell"/>
</dbReference>
<dbReference type="Gene3D" id="2.40.170.20">
    <property type="entry name" value="TonB-dependent receptor, beta-barrel domain"/>
    <property type="match status" value="1"/>
</dbReference>
<evidence type="ECO:0000256" key="5">
    <source>
        <dbReference type="ARBA" id="ARBA00022692"/>
    </source>
</evidence>
<evidence type="ECO:0000259" key="14">
    <source>
        <dbReference type="Pfam" id="PF00593"/>
    </source>
</evidence>
<name>A0AAD1D2C9_SPHMI</name>
<feature type="chain" id="PRO_5042185544" evidence="13">
    <location>
        <begin position="20"/>
        <end position="728"/>
    </location>
</feature>
<reference evidence="17 19" key="2">
    <citation type="submission" date="2018-10" db="EMBL/GenBank/DDBJ databases">
        <title>Genomic Encyclopedia of Type Strains, Phase IV (KMG-IV): sequencing the most valuable type-strain genomes for metagenomic binning, comparative biology and taxonomic classification.</title>
        <authorList>
            <person name="Goeker M."/>
        </authorList>
    </citation>
    <scope>NUCLEOTIDE SEQUENCE [LARGE SCALE GENOMIC DNA]</scope>
    <source>
        <strain evidence="17 19">DSM 19791</strain>
    </source>
</reference>
<dbReference type="Pfam" id="PF07715">
    <property type="entry name" value="Plug"/>
    <property type="match status" value="1"/>
</dbReference>
<dbReference type="InterPro" id="IPR000531">
    <property type="entry name" value="Beta-barrel_TonB"/>
</dbReference>
<keyword evidence="3 11" id="KW-1134">Transmembrane beta strand</keyword>
<feature type="domain" description="TonB-dependent receptor-like beta-barrel" evidence="14">
    <location>
        <begin position="248"/>
        <end position="687"/>
    </location>
</feature>
<evidence type="ECO:0000256" key="8">
    <source>
        <dbReference type="ARBA" id="ARBA00023077"/>
    </source>
</evidence>
<organism evidence="16 18">
    <name type="scientific">Sphingosinicella microcystinivorans</name>
    <dbReference type="NCBI Taxonomy" id="335406"/>
    <lineage>
        <taxon>Bacteria</taxon>
        <taxon>Pseudomonadati</taxon>
        <taxon>Pseudomonadota</taxon>
        <taxon>Alphaproteobacteria</taxon>
        <taxon>Sphingomonadales</taxon>
        <taxon>Sphingosinicellaceae</taxon>
        <taxon>Sphingosinicella</taxon>
    </lineage>
</organism>
<reference evidence="16 18" key="1">
    <citation type="submission" date="2018-06" db="EMBL/GenBank/DDBJ databases">
        <title>Complete Genome Sequence of the Microcystin-Degrading Bacterium Sphingosinicella microcystinivorans Strain B-9.</title>
        <authorList>
            <person name="Jin H."/>
            <person name="Nishizawa T."/>
            <person name="Guo Y."/>
            <person name="Nishizawa A."/>
            <person name="Park H."/>
            <person name="Kato H."/>
            <person name="Tsuji K."/>
            <person name="Harada K."/>
        </authorList>
    </citation>
    <scope>NUCLEOTIDE SEQUENCE [LARGE SCALE GENOMIC DNA]</scope>
    <source>
        <strain evidence="16 18">B9</strain>
    </source>
</reference>
<dbReference type="InterPro" id="IPR012910">
    <property type="entry name" value="Plug_dom"/>
</dbReference>
<dbReference type="KEGG" id="smic:SmB9_01260"/>
<dbReference type="InterPro" id="IPR039426">
    <property type="entry name" value="TonB-dep_rcpt-like"/>
</dbReference>
<keyword evidence="4" id="KW-0410">Iron transport</keyword>
<feature type="signal peptide" evidence="13">
    <location>
        <begin position="1"/>
        <end position="19"/>
    </location>
</feature>
<keyword evidence="8 12" id="KW-0798">TonB box</keyword>
<keyword evidence="5 11" id="KW-0812">Transmembrane</keyword>
<evidence type="ECO:0000313" key="17">
    <source>
        <dbReference type="EMBL" id="RKS88714.1"/>
    </source>
</evidence>
<evidence type="ECO:0000256" key="6">
    <source>
        <dbReference type="ARBA" id="ARBA00023004"/>
    </source>
</evidence>
<evidence type="ECO:0000256" key="11">
    <source>
        <dbReference type="PROSITE-ProRule" id="PRU01360"/>
    </source>
</evidence>
<keyword evidence="6" id="KW-0408">Iron</keyword>
<dbReference type="RefSeq" id="WP_160119032.1">
    <property type="nucleotide sequence ID" value="NZ_AP018711.1"/>
</dbReference>
<evidence type="ECO:0000256" key="9">
    <source>
        <dbReference type="ARBA" id="ARBA00023136"/>
    </source>
</evidence>
<evidence type="ECO:0000256" key="12">
    <source>
        <dbReference type="RuleBase" id="RU003357"/>
    </source>
</evidence>
<accession>A0AAD1D2C9</accession>
<evidence type="ECO:0000313" key="18">
    <source>
        <dbReference type="Proteomes" id="UP000275727"/>
    </source>
</evidence>
<dbReference type="InterPro" id="IPR036942">
    <property type="entry name" value="Beta-barrel_TonB_sf"/>
</dbReference>
<evidence type="ECO:0000313" key="19">
    <source>
        <dbReference type="Proteomes" id="UP000276029"/>
    </source>
</evidence>
<evidence type="ECO:0000256" key="4">
    <source>
        <dbReference type="ARBA" id="ARBA00022496"/>
    </source>
</evidence>
<dbReference type="PANTHER" id="PTHR32552">
    <property type="entry name" value="FERRICHROME IRON RECEPTOR-RELATED"/>
    <property type="match status" value="1"/>
</dbReference>
<feature type="domain" description="TonB-dependent receptor plug" evidence="15">
    <location>
        <begin position="48"/>
        <end position="156"/>
    </location>
</feature>
<evidence type="ECO:0000256" key="7">
    <source>
        <dbReference type="ARBA" id="ARBA00023065"/>
    </source>
</evidence>
<evidence type="ECO:0000256" key="1">
    <source>
        <dbReference type="ARBA" id="ARBA00004571"/>
    </source>
</evidence>
<dbReference type="CDD" id="cd01347">
    <property type="entry name" value="ligand_gated_channel"/>
    <property type="match status" value="1"/>
</dbReference>
<gene>
    <name evidence="16" type="primary">fyuA_3</name>
    <name evidence="17" type="ORF">DFR51_1919</name>
    <name evidence="16" type="ORF">SmB9_01260</name>
</gene>
<evidence type="ECO:0000256" key="2">
    <source>
        <dbReference type="ARBA" id="ARBA00022448"/>
    </source>
</evidence>
<dbReference type="PANTHER" id="PTHR32552:SF81">
    <property type="entry name" value="TONB-DEPENDENT OUTER MEMBRANE RECEPTOR"/>
    <property type="match status" value="1"/>
</dbReference>
<dbReference type="Pfam" id="PF00593">
    <property type="entry name" value="TonB_dep_Rec_b-barrel"/>
    <property type="match status" value="1"/>
</dbReference>
<evidence type="ECO:0000256" key="13">
    <source>
        <dbReference type="SAM" id="SignalP"/>
    </source>
</evidence>
<proteinExistence type="inferred from homology"/>
<sequence>MHKFPFFLGAILISTPSFAQEFGSNSSELEANDDAIVVTARKRNERIVDVPLSISALGASDIEEKASLRLLDLANSVPNLVNISNGNDSLSLIVVRGVASQSRVNAGFDSGVGVYVDGVVQGKLYSFNQELFDTERVEFLRGPQGTLFGRNSIAGAISITTRKPQFEFGGDATAQLGSYDERRISGFLTGPVVNEKLAVSIGGFRTTRRGYITNVFDGRDIGNIDSVGGRIKALWRPNGNVSVLLSADYTYEDQLSPAPQPISGYGAVTGRYKTNTNLAPIAKRELFGVSGQIDWTTSADLTLTSITAFRTASSLRNNDPDLGPLQVVDSQKKQDQWQFSQELRLAGNLNPELSFVSGLYYFKQEVDGYAASTFGNISNVPAFLRGLNGFTSGTVGSESFAGFLNADWEALPRLTLTLGARLTYERQTLDFLQQGFPFVAPSLPRETDAGSDTDFSPLVTLRYKLAPSVSVYATASRGYKSGGWNLDNVTSFSITSFKQLRFNREQLTNYEVGLKGDVLNGGLGFAFSAFQQNYGDIQTAKLVPVLGGGGALVAIVSNAASARIRGFEGEVSVRPFRPFTVVGTLGYADARFKDYRDATAGGTPLVYDGNRIPNSPELTASLTGILRVPVDERLSLGGRVQYSYVDGYFQDRDNSAALRIPSRDTVDMSIEAELDEKFRLAFNVSNVFNNQVPVFVGPGGFGFPGVGANQNLQLSLPRMWNVRGSMKF</sequence>
<keyword evidence="7" id="KW-0406">Ion transport</keyword>
<dbReference type="AlphaFoldDB" id="A0AAD1D2C9"/>
<keyword evidence="2 11" id="KW-0813">Transport</keyword>
<evidence type="ECO:0000256" key="10">
    <source>
        <dbReference type="ARBA" id="ARBA00023237"/>
    </source>
</evidence>
<keyword evidence="19" id="KW-1185">Reference proteome</keyword>
<keyword evidence="10 11" id="KW-0998">Cell outer membrane</keyword>
<evidence type="ECO:0000259" key="15">
    <source>
        <dbReference type="Pfam" id="PF07715"/>
    </source>
</evidence>
<dbReference type="Proteomes" id="UP000275727">
    <property type="component" value="Chromosome"/>
</dbReference>
<comment type="subcellular location">
    <subcellularLocation>
        <location evidence="1 11">Cell outer membrane</location>
        <topology evidence="1 11">Multi-pass membrane protein</topology>
    </subcellularLocation>
</comment>
<evidence type="ECO:0000256" key="3">
    <source>
        <dbReference type="ARBA" id="ARBA00022452"/>
    </source>
</evidence>
<dbReference type="SUPFAM" id="SSF56935">
    <property type="entry name" value="Porins"/>
    <property type="match status" value="1"/>
</dbReference>
<comment type="similarity">
    <text evidence="11 12">Belongs to the TonB-dependent receptor family.</text>
</comment>
<evidence type="ECO:0000313" key="16">
    <source>
        <dbReference type="EMBL" id="BBE32468.1"/>
    </source>
</evidence>
<keyword evidence="13" id="KW-0732">Signal</keyword>
<keyword evidence="16" id="KW-0675">Receptor</keyword>
<dbReference type="Proteomes" id="UP000276029">
    <property type="component" value="Unassembled WGS sequence"/>
</dbReference>
<keyword evidence="9 11" id="KW-0472">Membrane</keyword>
<dbReference type="GO" id="GO:0006826">
    <property type="term" value="P:iron ion transport"/>
    <property type="evidence" value="ECO:0007669"/>
    <property type="project" value="UniProtKB-KW"/>
</dbReference>
<dbReference type="EMBL" id="AP018711">
    <property type="protein sequence ID" value="BBE32468.1"/>
    <property type="molecule type" value="Genomic_DNA"/>
</dbReference>